<evidence type="ECO:0000313" key="2">
    <source>
        <dbReference type="EMBL" id="SMY09648.1"/>
    </source>
</evidence>
<gene>
    <name evidence="2" type="ORF">LOM8899_03820</name>
</gene>
<dbReference type="InterPro" id="IPR036680">
    <property type="entry name" value="SPOR-like_sf"/>
</dbReference>
<dbReference type="EMBL" id="FXZK01000011">
    <property type="protein sequence ID" value="SMY09648.1"/>
    <property type="molecule type" value="Genomic_DNA"/>
</dbReference>
<accession>A0A238LJ51</accession>
<feature type="domain" description="SPOR" evidence="1">
    <location>
        <begin position="304"/>
        <end position="389"/>
    </location>
</feature>
<dbReference type="RefSeq" id="WP_093993829.1">
    <property type="nucleotide sequence ID" value="NZ_FXZK01000011.1"/>
</dbReference>
<dbReference type="AlphaFoldDB" id="A0A238LJ51"/>
<organism evidence="2 3">
    <name type="scientific">Flavimaricola marinus</name>
    <dbReference type="NCBI Taxonomy" id="1819565"/>
    <lineage>
        <taxon>Bacteria</taxon>
        <taxon>Pseudomonadati</taxon>
        <taxon>Pseudomonadota</taxon>
        <taxon>Alphaproteobacteria</taxon>
        <taxon>Rhodobacterales</taxon>
        <taxon>Paracoccaceae</taxon>
        <taxon>Flavimaricola</taxon>
    </lineage>
</organism>
<dbReference type="PROSITE" id="PS51724">
    <property type="entry name" value="SPOR"/>
    <property type="match status" value="1"/>
</dbReference>
<proteinExistence type="predicted"/>
<dbReference type="InterPro" id="IPR007730">
    <property type="entry name" value="SPOR-like_dom"/>
</dbReference>
<evidence type="ECO:0000313" key="3">
    <source>
        <dbReference type="Proteomes" id="UP000201613"/>
    </source>
</evidence>
<dbReference type="Pfam" id="PF05036">
    <property type="entry name" value="SPOR"/>
    <property type="match status" value="1"/>
</dbReference>
<evidence type="ECO:0000259" key="1">
    <source>
        <dbReference type="PROSITE" id="PS51724"/>
    </source>
</evidence>
<sequence length="389" mass="39051">MAEATNGFAPDAADPRGASGVGAKASLAVQLMGAAMSLALLAGGGIWGYKLIVRDATGVPVVRAMSGPMREAPSDPGGVVALHTGLSVNTVAAEGEAAPPEDVLVLAPPTPDLTDEDLMVMPTAEADEFHPEVPVPVAASPVETAEAAPLSVAPSDQPMSAEDILALADSISAGATPLSELSEAPIVATSPDAELAEAAPIDSTDVVVPDTTSEMAVSSDAIDGDAPSEDAAALAIAQAVAEAAGASELETDGPVELAAVDGDGRLLRSLRPSNRPEGLTAAAAEAPAEAEPAAVQGFAVSTAEVPLGTTLVQLGAFDSPELAGAEWQRLSARFEAFMTGKENLIQEATSGGRAFFRLRATGFVDIADARRFCSALVSEGAACIPVVIQ</sequence>
<name>A0A238LJ51_9RHOB</name>
<dbReference type="Gene3D" id="3.30.70.1070">
    <property type="entry name" value="Sporulation related repeat"/>
    <property type="match status" value="1"/>
</dbReference>
<reference evidence="2 3" key="1">
    <citation type="submission" date="2017-05" db="EMBL/GenBank/DDBJ databases">
        <authorList>
            <person name="Song R."/>
            <person name="Chenine A.L."/>
            <person name="Ruprecht R.M."/>
        </authorList>
    </citation>
    <scope>NUCLEOTIDE SEQUENCE [LARGE SCALE GENOMIC DNA]</scope>
    <source>
        <strain evidence="2 3">CECT 8899</strain>
    </source>
</reference>
<dbReference type="OrthoDB" id="8479416at2"/>
<dbReference type="GO" id="GO:0042834">
    <property type="term" value="F:peptidoglycan binding"/>
    <property type="evidence" value="ECO:0007669"/>
    <property type="project" value="InterPro"/>
</dbReference>
<protein>
    <submittedName>
        <fullName evidence="2">Sporulation related domain protein</fullName>
    </submittedName>
</protein>
<dbReference type="Proteomes" id="UP000201613">
    <property type="component" value="Unassembled WGS sequence"/>
</dbReference>
<keyword evidence="3" id="KW-1185">Reference proteome</keyword>